<dbReference type="AlphaFoldDB" id="A0A9P8HG23"/>
<proteinExistence type="inferred from homology"/>
<comment type="caution">
    <text evidence="4">The sequence shown here is derived from an EMBL/GenBank/DDBJ whole genome shotgun (WGS) entry which is preliminary data.</text>
</comment>
<dbReference type="PANTHER" id="PTHR43248">
    <property type="entry name" value="2-SUCCINYL-6-HYDROXY-2,4-CYCLOHEXADIENE-1-CARBOXYLATE SYNTHASE"/>
    <property type="match status" value="1"/>
</dbReference>
<name>A0A9P8HG23_9HYPO</name>
<feature type="signal peptide" evidence="3">
    <location>
        <begin position="1"/>
        <end position="18"/>
    </location>
</feature>
<feature type="chain" id="PRO_5040186473" description="AB hydrolase-1 domain-containing protein" evidence="3">
    <location>
        <begin position="19"/>
        <end position="452"/>
    </location>
</feature>
<dbReference type="GO" id="GO:0016787">
    <property type="term" value="F:hydrolase activity"/>
    <property type="evidence" value="ECO:0007669"/>
    <property type="project" value="UniProtKB-KW"/>
</dbReference>
<dbReference type="EMBL" id="JAIMJC010000005">
    <property type="protein sequence ID" value="KAH0525671.1"/>
    <property type="molecule type" value="Genomic_DNA"/>
</dbReference>
<evidence type="ECO:0000256" key="2">
    <source>
        <dbReference type="ARBA" id="ARBA00022801"/>
    </source>
</evidence>
<protein>
    <recommendedName>
        <fullName evidence="6">AB hydrolase-1 domain-containing protein</fullName>
    </recommendedName>
</protein>
<evidence type="ECO:0000256" key="3">
    <source>
        <dbReference type="SAM" id="SignalP"/>
    </source>
</evidence>
<keyword evidence="5" id="KW-1185">Reference proteome</keyword>
<reference evidence="4 5" key="1">
    <citation type="submission" date="2021-08" db="EMBL/GenBank/DDBJ databases">
        <title>The highly contiguous genome resource for Trichoderma semiorbis FJ059, a fungal antagonistic to plant pathogens.</title>
        <authorList>
            <person name="Liu T."/>
        </authorList>
    </citation>
    <scope>NUCLEOTIDE SEQUENCE [LARGE SCALE GENOMIC DNA]</scope>
    <source>
        <strain evidence="4 5">FJ059</strain>
    </source>
</reference>
<accession>A0A9P8HG23</accession>
<dbReference type="InterPro" id="IPR051601">
    <property type="entry name" value="Serine_prot/Carboxylest_S33"/>
</dbReference>
<dbReference type="InterPro" id="IPR029058">
    <property type="entry name" value="AB_hydrolase_fold"/>
</dbReference>
<dbReference type="Proteomes" id="UP000826573">
    <property type="component" value="Unassembled WGS sequence"/>
</dbReference>
<evidence type="ECO:0000313" key="5">
    <source>
        <dbReference type="Proteomes" id="UP000826573"/>
    </source>
</evidence>
<gene>
    <name evidence="4" type="ORF">TsFJ059_008015</name>
</gene>
<evidence type="ECO:0000313" key="4">
    <source>
        <dbReference type="EMBL" id="KAH0525671.1"/>
    </source>
</evidence>
<keyword evidence="3" id="KW-0732">Signal</keyword>
<keyword evidence="2" id="KW-0378">Hydrolase</keyword>
<dbReference type="Gene3D" id="3.40.50.1820">
    <property type="entry name" value="alpha/beta hydrolase"/>
    <property type="match status" value="1"/>
</dbReference>
<organism evidence="4 5">
    <name type="scientific">Trichoderma semiorbis</name>
    <dbReference type="NCBI Taxonomy" id="1491008"/>
    <lineage>
        <taxon>Eukaryota</taxon>
        <taxon>Fungi</taxon>
        <taxon>Dikarya</taxon>
        <taxon>Ascomycota</taxon>
        <taxon>Pezizomycotina</taxon>
        <taxon>Sordariomycetes</taxon>
        <taxon>Hypocreomycetidae</taxon>
        <taxon>Hypocreales</taxon>
        <taxon>Hypocreaceae</taxon>
        <taxon>Trichoderma</taxon>
    </lineage>
</organism>
<dbReference type="PANTHER" id="PTHR43248:SF25">
    <property type="entry name" value="AB HYDROLASE-1 DOMAIN-CONTAINING PROTEIN-RELATED"/>
    <property type="match status" value="1"/>
</dbReference>
<sequence length="452" mass="49184">MRAVIGVALNNLAVLAAASYAHSKFDWASISPSKDLIYHDCFDGFKCARLIAPLDYKNDSDLRTVAIAMIKLPAVVSDDDPAFAGSVFTNPGGPGGAGVGFMLRAGKGLRDVLDKPGLRHYEIVSFDPRGIGNSWPRANCFVQDTLRRDAISLELRGRGPLNGRGGTNVPYILAIQKAIGLRCQAVDANGINGGQIMAYMGTPNVARDMVHMVDKIADLRARDAVDRKSGGDHGKDLVELKREMNREDDDIPRLQYIGYSYGTVLGIYFASLFPARIGRIALDGVVDVNDYSSGPGWMTNLVDTDEIADRFFSGCHEVGRKTCALSRNGDESDASIKNRVYSWLSKLDEEPISTIGHTDEIIIIRSQDIREMLGAALYRPRSSFITLAAALDDAMGRDTAAIVKILFQRHIPHLDDDCAIDNIDLDSEAYLQEGTSSVLCADGDSVSDYDIA</sequence>
<comment type="similarity">
    <text evidence="1">Belongs to the peptidase S33 family.</text>
</comment>
<dbReference type="SUPFAM" id="SSF53474">
    <property type="entry name" value="alpha/beta-Hydrolases"/>
    <property type="match status" value="1"/>
</dbReference>
<evidence type="ECO:0000256" key="1">
    <source>
        <dbReference type="ARBA" id="ARBA00010088"/>
    </source>
</evidence>
<evidence type="ECO:0008006" key="6">
    <source>
        <dbReference type="Google" id="ProtNLM"/>
    </source>
</evidence>